<name>A0A9P1W042_PSEAI</name>
<dbReference type="RefSeq" id="WP_003149246.1">
    <property type="nucleotide sequence ID" value="NZ_CAADLS010000198.1"/>
</dbReference>
<evidence type="ECO:0000313" key="3">
    <source>
        <dbReference type="Proteomes" id="UP000045039"/>
    </source>
</evidence>
<dbReference type="GeneID" id="42591802"/>
<comment type="caution">
    <text evidence="2">The sequence shown here is derived from an EMBL/GenBank/DDBJ whole genome shotgun (WGS) entry which is preliminary data.</text>
</comment>
<evidence type="ECO:0000256" key="1">
    <source>
        <dbReference type="SAM" id="SignalP"/>
    </source>
</evidence>
<organism evidence="2 3">
    <name type="scientific">Pseudomonas aeruginosa</name>
    <dbReference type="NCBI Taxonomy" id="287"/>
    <lineage>
        <taxon>Bacteria</taxon>
        <taxon>Pseudomonadati</taxon>
        <taxon>Pseudomonadota</taxon>
        <taxon>Gammaproteobacteria</taxon>
        <taxon>Pseudomonadales</taxon>
        <taxon>Pseudomonadaceae</taxon>
        <taxon>Pseudomonas</taxon>
    </lineage>
</organism>
<sequence length="133" mass="14292">MKKIMLCAVSLMAISQVYAAESFPLPAAMAGKAPKMEVAAGDQVSLYPQGIYCDSEASMEALKFAYGNSGNVIRPDKAPAGCRGFQVKVVNAQILGQGQSKYPDAGGWLVVKMDALGVEKAWIESYWVKPTRK</sequence>
<feature type="signal peptide" evidence="1">
    <location>
        <begin position="1"/>
        <end position="19"/>
    </location>
</feature>
<protein>
    <recommendedName>
        <fullName evidence="4">Secreted protein</fullName>
    </recommendedName>
</protein>
<keyword evidence="1" id="KW-0732">Signal</keyword>
<dbReference type="EMBL" id="CVVU01000274">
    <property type="protein sequence ID" value="CRQ11579.1"/>
    <property type="molecule type" value="Genomic_DNA"/>
</dbReference>
<reference evidence="3" key="1">
    <citation type="submission" date="2015-06" db="EMBL/GenBank/DDBJ databases">
        <authorList>
            <person name="Radhakrishnan Rajesh"/>
            <person name="Underwood Anthony"/>
            <person name="Al-Shahib Ali"/>
        </authorList>
    </citation>
    <scope>NUCLEOTIDE SEQUENCE [LARGE SCALE GENOMIC DNA]</scope>
    <source>
        <strain evidence="3">P19_London_7_VIM_2_05_10</strain>
    </source>
</reference>
<dbReference type="Proteomes" id="UP000045039">
    <property type="component" value="Unassembled WGS sequence"/>
</dbReference>
<evidence type="ECO:0008006" key="4">
    <source>
        <dbReference type="Google" id="ProtNLM"/>
    </source>
</evidence>
<gene>
    <name evidence="2" type="ORF">PAERUG_P19_London_7_VIM_2_05_10_06804</name>
</gene>
<feature type="chain" id="PRO_5040366048" description="Secreted protein" evidence="1">
    <location>
        <begin position="20"/>
        <end position="133"/>
    </location>
</feature>
<dbReference type="AlphaFoldDB" id="A0A9P1W042"/>
<evidence type="ECO:0000313" key="2">
    <source>
        <dbReference type="EMBL" id="CRQ11579.1"/>
    </source>
</evidence>
<accession>A0A9P1W042</accession>
<proteinExistence type="predicted"/>